<protein>
    <submittedName>
        <fullName evidence="1">Uncharacterized protein</fullName>
    </submittedName>
</protein>
<name>A0A644Z1J0_9ZZZZ</name>
<comment type="caution">
    <text evidence="1">The sequence shown here is derived from an EMBL/GenBank/DDBJ whole genome shotgun (WGS) entry which is preliminary data.</text>
</comment>
<reference evidence="1" key="1">
    <citation type="submission" date="2019-08" db="EMBL/GenBank/DDBJ databases">
        <authorList>
            <person name="Kucharzyk K."/>
            <person name="Murdoch R.W."/>
            <person name="Higgins S."/>
            <person name="Loffler F."/>
        </authorList>
    </citation>
    <scope>NUCLEOTIDE SEQUENCE</scope>
</reference>
<gene>
    <name evidence="1" type="ORF">SDC9_78602</name>
</gene>
<evidence type="ECO:0000313" key="1">
    <source>
        <dbReference type="EMBL" id="MPM32044.1"/>
    </source>
</evidence>
<dbReference type="EMBL" id="VSSQ01006250">
    <property type="protein sequence ID" value="MPM32044.1"/>
    <property type="molecule type" value="Genomic_DNA"/>
</dbReference>
<sequence length="91" mass="10714">MFATKSLFDDILRPILAHVTKRVELASLKQLLFFTFIVSYGYPVKYLNVSDLVAYTILENMRKLNNLTELSQVIRLRLNHRLTISCYKNYL</sequence>
<accession>A0A644Z1J0</accession>
<dbReference type="AlphaFoldDB" id="A0A644Z1J0"/>
<proteinExistence type="predicted"/>
<organism evidence="1">
    <name type="scientific">bioreactor metagenome</name>
    <dbReference type="NCBI Taxonomy" id="1076179"/>
    <lineage>
        <taxon>unclassified sequences</taxon>
        <taxon>metagenomes</taxon>
        <taxon>ecological metagenomes</taxon>
    </lineage>
</organism>